<accession>A0AAV5TEC9</accession>
<evidence type="ECO:0000313" key="2">
    <source>
        <dbReference type="EMBL" id="GMS92543.1"/>
    </source>
</evidence>
<evidence type="ECO:0000313" key="3">
    <source>
        <dbReference type="Proteomes" id="UP001432027"/>
    </source>
</evidence>
<name>A0AAV5TEC9_9BILA</name>
<organism evidence="2 3">
    <name type="scientific">Pristionchus entomophagus</name>
    <dbReference type="NCBI Taxonomy" id="358040"/>
    <lineage>
        <taxon>Eukaryota</taxon>
        <taxon>Metazoa</taxon>
        <taxon>Ecdysozoa</taxon>
        <taxon>Nematoda</taxon>
        <taxon>Chromadorea</taxon>
        <taxon>Rhabditida</taxon>
        <taxon>Rhabditina</taxon>
        <taxon>Diplogasteromorpha</taxon>
        <taxon>Diplogasteroidea</taxon>
        <taxon>Neodiplogasteridae</taxon>
        <taxon>Pristionchus</taxon>
    </lineage>
</organism>
<evidence type="ECO:0000256" key="1">
    <source>
        <dbReference type="SAM" id="MobiDB-lite"/>
    </source>
</evidence>
<protein>
    <submittedName>
        <fullName evidence="2">Uncharacterized protein</fullName>
    </submittedName>
</protein>
<feature type="region of interest" description="Disordered" evidence="1">
    <location>
        <begin position="77"/>
        <end position="125"/>
    </location>
</feature>
<feature type="compositionally biased region" description="Basic and acidic residues" evidence="1">
    <location>
        <begin position="91"/>
        <end position="101"/>
    </location>
</feature>
<feature type="non-terminal residue" evidence="2">
    <location>
        <position position="1"/>
    </location>
</feature>
<proteinExistence type="predicted"/>
<dbReference type="AlphaFoldDB" id="A0AAV5TEC9"/>
<gene>
    <name evidence="2" type="ORF">PENTCL1PPCAC_14718</name>
</gene>
<keyword evidence="3" id="KW-1185">Reference proteome</keyword>
<reference evidence="2" key="1">
    <citation type="submission" date="2023-10" db="EMBL/GenBank/DDBJ databases">
        <title>Genome assembly of Pristionchus species.</title>
        <authorList>
            <person name="Yoshida K."/>
            <person name="Sommer R.J."/>
        </authorList>
    </citation>
    <scope>NUCLEOTIDE SEQUENCE</scope>
    <source>
        <strain evidence="2">RS0144</strain>
    </source>
</reference>
<dbReference type="Proteomes" id="UP001432027">
    <property type="component" value="Unassembled WGS sequence"/>
</dbReference>
<dbReference type="EMBL" id="BTSX01000004">
    <property type="protein sequence ID" value="GMS92543.1"/>
    <property type="molecule type" value="Genomic_DNA"/>
</dbReference>
<sequence length="136" mass="15197">SITMNPSSSTSTYSTPYCSLQDLIRVSCKKILEAGQEKSGRRLHNHLLVIHLLAKASTVQERATRRLRLQLPLKHNTNDEKGVIRGSKPLEVARKTEDDSAHVSPSPMDGIRPSTPSTFPSRKRLIPSYLRPLTVK</sequence>
<comment type="caution">
    <text evidence="2">The sequence shown here is derived from an EMBL/GenBank/DDBJ whole genome shotgun (WGS) entry which is preliminary data.</text>
</comment>